<evidence type="ECO:0000256" key="4">
    <source>
        <dbReference type="SAM" id="Phobius"/>
    </source>
</evidence>
<sequence length="850" mass="93466">MSINFLKRKSVEVEYVNYEDPGVEAGESYDRADELATSIEIPGYALESSPGEGQGIFDVMTETVYKKAARWVLLAGVVLMPLFFLPWTTGVLELNKQLLLMMVAGVGLVLWLLDVVMSGKLSWRFNPLDKGVVALAGAVALSAVFSVAKFKSVFGMTASLSDSLFSVVGIVLVYLLLVNSFDDKGKFLRYSFSAALAVAVVYGLLQMFGIYPFSIFRYFDISIFSFTESRAFNTLGSINVLGIMSAIVLPMLYANKPKGGMFNYVFRIGTLAALAVLIVINWWVLWVVAIAGMIAVVVLESINTKSRDIDISTPNQSPDENAKERAYLNFRLSRFLFPMTVMVLGIFLVIVNLDLVFVKSNLPVEIAPSYGLSGNVARGALQENFAFGYGPENFSLAFDKYGAGELRNSTLSGVKFFDSTSYVLNMAVHNGLAGLAALGFVLVLLGWSLVKNISKLRNVDTPSESIGVISSVIAGVVAMFFYPFNLALVFAFFVLLALLTLTLWDSRRTYNTEEKASLSLVSSLGFIGGLISALVGLYFVSLNYAADVKYASALKQGNAENALNDVVKAINWNDNDDRFYRISSQLALTLLSQELNAQPKRDDAERTARIRNYLSSAVALAQKATQVAPGESNNWSNLGSVYQSVMQLVNGADALAETAYLKASELRPGDPSFHNRIGSMYLIKADILRQQSNNQQAQAALLKAEDAFKKAVELSSNFGLAIYNLGSVYERQGKLNEAIRQLETIAPFNADQPGLAFELGLLYYRADKKDKAFEQLQRAIVLFSDYANARWYLALIYEEKGQLPSAIEQLERILSIEMNKDNDVVLKKLEELKAGRVSIPPGNVLDQQPL</sequence>
<keyword evidence="1" id="KW-0677">Repeat</keyword>
<feature type="transmembrane region" description="Helical" evidence="4">
    <location>
        <begin position="131"/>
        <end position="148"/>
    </location>
</feature>
<dbReference type="PANTHER" id="PTHR45586">
    <property type="entry name" value="TPR REPEAT-CONTAINING PROTEIN PA4667"/>
    <property type="match status" value="1"/>
</dbReference>
<dbReference type="Proteomes" id="UP000176581">
    <property type="component" value="Unassembled WGS sequence"/>
</dbReference>
<keyword evidence="4" id="KW-1133">Transmembrane helix</keyword>
<evidence type="ECO:0000256" key="1">
    <source>
        <dbReference type="ARBA" id="ARBA00022737"/>
    </source>
</evidence>
<keyword evidence="4" id="KW-0812">Transmembrane</keyword>
<dbReference type="PANTHER" id="PTHR45586:SF1">
    <property type="entry name" value="LIPOPOLYSACCHARIDE ASSEMBLY PROTEIN B"/>
    <property type="match status" value="1"/>
</dbReference>
<feature type="transmembrane region" description="Helical" evidence="4">
    <location>
        <begin position="190"/>
        <end position="211"/>
    </location>
</feature>
<feature type="transmembrane region" description="Helical" evidence="4">
    <location>
        <begin position="431"/>
        <end position="450"/>
    </location>
</feature>
<accession>A0A1F8FNS2</accession>
<feature type="transmembrane region" description="Helical" evidence="4">
    <location>
        <begin position="231"/>
        <end position="254"/>
    </location>
</feature>
<feature type="transmembrane region" description="Helical" evidence="4">
    <location>
        <begin position="284"/>
        <end position="302"/>
    </location>
</feature>
<reference evidence="5 6" key="1">
    <citation type="journal article" date="2016" name="Nat. Commun.">
        <title>Thousands of microbial genomes shed light on interconnected biogeochemical processes in an aquifer system.</title>
        <authorList>
            <person name="Anantharaman K."/>
            <person name="Brown C.T."/>
            <person name="Hug L.A."/>
            <person name="Sharon I."/>
            <person name="Castelle C.J."/>
            <person name="Probst A.J."/>
            <person name="Thomas B.C."/>
            <person name="Singh A."/>
            <person name="Wilkins M.J."/>
            <person name="Karaoz U."/>
            <person name="Brodie E.L."/>
            <person name="Williams K.H."/>
            <person name="Hubbard S.S."/>
            <person name="Banfield J.F."/>
        </authorList>
    </citation>
    <scope>NUCLEOTIDE SEQUENCE [LARGE SCALE GENOMIC DNA]</scope>
</reference>
<feature type="transmembrane region" description="Helical" evidence="4">
    <location>
        <begin position="99"/>
        <end position="119"/>
    </location>
</feature>
<feature type="transmembrane region" description="Helical" evidence="4">
    <location>
        <begin position="154"/>
        <end position="178"/>
    </location>
</feature>
<evidence type="ECO:0000256" key="3">
    <source>
        <dbReference type="PROSITE-ProRule" id="PRU00339"/>
    </source>
</evidence>
<dbReference type="Pfam" id="PF13432">
    <property type="entry name" value="TPR_16"/>
    <property type="match status" value="2"/>
</dbReference>
<keyword evidence="2 3" id="KW-0802">TPR repeat</keyword>
<proteinExistence type="predicted"/>
<feature type="transmembrane region" description="Helical" evidence="4">
    <location>
        <begin position="68"/>
        <end position="87"/>
    </location>
</feature>
<dbReference type="EMBL" id="MGJV01000021">
    <property type="protein sequence ID" value="OGN14732.1"/>
    <property type="molecule type" value="Genomic_DNA"/>
</dbReference>
<comment type="caution">
    <text evidence="5">The sequence shown here is derived from an EMBL/GenBank/DDBJ whole genome shotgun (WGS) entry which is preliminary data.</text>
</comment>
<feature type="repeat" description="TPR" evidence="3">
    <location>
        <begin position="787"/>
        <end position="820"/>
    </location>
</feature>
<dbReference type="Gene3D" id="1.25.40.10">
    <property type="entry name" value="Tetratricopeptide repeat domain"/>
    <property type="match status" value="2"/>
</dbReference>
<protein>
    <submittedName>
        <fullName evidence="5">Uncharacterized protein</fullName>
    </submittedName>
</protein>
<gene>
    <name evidence="5" type="ORF">A3J47_00940</name>
</gene>
<evidence type="ECO:0000313" key="6">
    <source>
        <dbReference type="Proteomes" id="UP000176581"/>
    </source>
</evidence>
<keyword evidence="4" id="KW-0472">Membrane</keyword>
<name>A0A1F8FNS2_9BACT</name>
<dbReference type="InterPro" id="IPR051012">
    <property type="entry name" value="CellSynth/LPSAsmb/PSIAsmb"/>
</dbReference>
<dbReference type="PROSITE" id="PS50005">
    <property type="entry name" value="TPR"/>
    <property type="match status" value="2"/>
</dbReference>
<feature type="transmembrane region" description="Helical" evidence="4">
    <location>
        <begin position="516"/>
        <end position="540"/>
    </location>
</feature>
<dbReference type="AlphaFoldDB" id="A0A1F8FNS2"/>
<dbReference type="InterPro" id="IPR011990">
    <property type="entry name" value="TPR-like_helical_dom_sf"/>
</dbReference>
<dbReference type="SUPFAM" id="SSF48452">
    <property type="entry name" value="TPR-like"/>
    <property type="match status" value="2"/>
</dbReference>
<feature type="transmembrane region" description="Helical" evidence="4">
    <location>
        <begin position="487"/>
        <end position="504"/>
    </location>
</feature>
<dbReference type="InterPro" id="IPR019734">
    <property type="entry name" value="TPR_rpt"/>
</dbReference>
<organism evidence="5 6">
    <name type="scientific">Candidatus Yanofskybacteria bacterium RIFCSPHIGHO2_02_FULL_43_22</name>
    <dbReference type="NCBI Taxonomy" id="1802681"/>
    <lineage>
        <taxon>Bacteria</taxon>
        <taxon>Candidatus Yanofskyibacteriota</taxon>
    </lineage>
</organism>
<evidence type="ECO:0000256" key="2">
    <source>
        <dbReference type="ARBA" id="ARBA00022803"/>
    </source>
</evidence>
<evidence type="ECO:0000313" key="5">
    <source>
        <dbReference type="EMBL" id="OGN14732.1"/>
    </source>
</evidence>
<dbReference type="SMART" id="SM00028">
    <property type="entry name" value="TPR"/>
    <property type="match status" value="4"/>
</dbReference>
<feature type="transmembrane region" description="Helical" evidence="4">
    <location>
        <begin position="335"/>
        <end position="353"/>
    </location>
</feature>
<feature type="repeat" description="TPR" evidence="3">
    <location>
        <begin position="753"/>
        <end position="786"/>
    </location>
</feature>